<comment type="caution">
    <text evidence="2">The sequence shown here is derived from an EMBL/GenBank/DDBJ whole genome shotgun (WGS) entry which is preliminary data.</text>
</comment>
<evidence type="ECO:0000313" key="2">
    <source>
        <dbReference type="EMBL" id="GHC52820.1"/>
    </source>
</evidence>
<accession>A0A918TNI0</accession>
<reference evidence="2" key="2">
    <citation type="submission" date="2020-09" db="EMBL/GenBank/DDBJ databases">
        <authorList>
            <person name="Sun Q."/>
            <person name="Kim S."/>
        </authorList>
    </citation>
    <scope>NUCLEOTIDE SEQUENCE</scope>
    <source>
        <strain evidence="2">KCTC 12988</strain>
    </source>
</reference>
<evidence type="ECO:0000313" key="3">
    <source>
        <dbReference type="Proteomes" id="UP000644507"/>
    </source>
</evidence>
<name>A0A918TNI0_9BACT</name>
<keyword evidence="3" id="KW-1185">Reference proteome</keyword>
<dbReference type="AlphaFoldDB" id="A0A918TNI0"/>
<dbReference type="EMBL" id="BMXI01000007">
    <property type="protein sequence ID" value="GHC52820.1"/>
    <property type="molecule type" value="Genomic_DNA"/>
</dbReference>
<protein>
    <recommendedName>
        <fullName evidence="4">Verru_Chthon cassette protein A</fullName>
    </recommendedName>
</protein>
<sequence length="1133" mass="122766">MVLLSLIAVGLLSLGATSVRSSQAGEAQLQARANARLALALAIGQLQKLAGSDTRVTASAELLDETNPPALGVWKSWEGSDHQSSGALAGRPIPPDYSSKKRAVNSSNGRFLGWLVSGAEDTTDPSEVDGLLSQTQRKNSVPLLAKGSLGANDPRQVHVEPSILNRGEGALAWWVSGENQKAHLPNIHEPEQGTPAEWSVMMRTHATADPESLGLEQLLDNPEAADKVISRASSHFLAGENSNKKPPQTFHDFTTSSEGLLTNVATGGWRKDLSLFTEKWDSLPRDTLPVFRLSPDRTILMDRPMARSPQAKSSIFFPWADYRAGTGSAPIYQHGAAASWHHLKEWATFYKDVRSATSGVATVSSQASDIANAATSFQFLHQVRTSPVVARIHWVFSHRTAVSADGPSSSGELELQLLVNPVVTLWNPYNVGLRVSPLRLSLQRNLPCSFSYRVARADRRYRSLLSGSESQGFQPLSSQTSLNYRITRPVILAPGETRVFSAGGNVPVGVDRSSSLDLSPGYMPGGGHLFVVKDASGNPAKVRATDLVRVDVKFDTAYDDISEGVGIYLDMGPASSNERYLVYRMVYTREMANQVYPPITSSELTQPSAGEILNNPVPFLSTVFGTRLASESHLPARGFLQSSPLVNYTAMGSKASIEDSIGHEYPGVLHPVNSPFDYSFIKHAPGDSRLPNAGEDNHSGYIVSGFDKSSGLSRVVAAELPIRPICSLAELQNWDLRYENPIPPYQFNVIANSDATPLIPPNAVVNPGAPSNSKNLQHDDAYCANHLLFDDWFVSSISDRPDTFGRGGESLSDVFADFVAGETPLDNRSYHLFPEDQNDQSGELLEEIDESDSWQTIAARLQVEGMFNVNSVSLPAWKALLKHARDQSVPYLSFNGQETSVLLSDRGDHAISRFPIAGDVEAGQPGTSGAFFESSEFTGYRRFSDQMLDQLAENLVTQIRARGPFLSLSEFINRQLSSGELALAGALQTALNQLGKGSSGPYGTLAALSRDAGGGDLAELAKASYAFPEAAVGESAFGLPGWTRQADILRPLAPILTARDDTFTIRAYGDSRDASGRVVATATCEAVVRRSRDFVAASKDAANITHAPLAEENQRFGRRFEVVQFRWLKPDEV</sequence>
<evidence type="ECO:0000256" key="1">
    <source>
        <dbReference type="SAM" id="MobiDB-lite"/>
    </source>
</evidence>
<reference evidence="2" key="1">
    <citation type="journal article" date="2014" name="Int. J. Syst. Evol. Microbiol.">
        <title>Complete genome sequence of Corynebacterium casei LMG S-19264T (=DSM 44701T), isolated from a smear-ripened cheese.</title>
        <authorList>
            <consortium name="US DOE Joint Genome Institute (JGI-PGF)"/>
            <person name="Walter F."/>
            <person name="Albersmeier A."/>
            <person name="Kalinowski J."/>
            <person name="Ruckert C."/>
        </authorList>
    </citation>
    <scope>NUCLEOTIDE SEQUENCE</scope>
    <source>
        <strain evidence="2">KCTC 12988</strain>
    </source>
</reference>
<proteinExistence type="predicted"/>
<feature type="region of interest" description="Disordered" evidence="1">
    <location>
        <begin position="83"/>
        <end position="102"/>
    </location>
</feature>
<gene>
    <name evidence="2" type="ORF">GCM10007100_19000</name>
</gene>
<organism evidence="2 3">
    <name type="scientific">Roseibacillus persicicus</name>
    <dbReference type="NCBI Taxonomy" id="454148"/>
    <lineage>
        <taxon>Bacteria</taxon>
        <taxon>Pseudomonadati</taxon>
        <taxon>Verrucomicrobiota</taxon>
        <taxon>Verrucomicrobiia</taxon>
        <taxon>Verrucomicrobiales</taxon>
        <taxon>Verrucomicrobiaceae</taxon>
        <taxon>Roseibacillus</taxon>
    </lineage>
</organism>
<dbReference type="Proteomes" id="UP000644507">
    <property type="component" value="Unassembled WGS sequence"/>
</dbReference>
<evidence type="ECO:0008006" key="4">
    <source>
        <dbReference type="Google" id="ProtNLM"/>
    </source>
</evidence>